<dbReference type="PANTHER" id="PTHR12110:SF48">
    <property type="entry name" value="BLL3656 PROTEIN"/>
    <property type="match status" value="1"/>
</dbReference>
<dbReference type="InterPro" id="IPR013022">
    <property type="entry name" value="Xyl_isomerase-like_TIM-brl"/>
</dbReference>
<dbReference type="AlphaFoldDB" id="A0A2P9AJ20"/>
<evidence type="ECO:0000313" key="3">
    <source>
        <dbReference type="Proteomes" id="UP000245698"/>
    </source>
</evidence>
<dbReference type="SUPFAM" id="SSF51658">
    <property type="entry name" value="Xylose isomerase-like"/>
    <property type="match status" value="1"/>
</dbReference>
<name>A0A2P9AJ20_9HYPH</name>
<accession>A0A2P9AJ20</accession>
<protein>
    <submittedName>
        <fullName evidence="2">Xylose isomerase-likeTIM barrel domain-containing protein</fullName>
    </submittedName>
</protein>
<gene>
    <name evidence="2" type="ORF">BQ8482_180362</name>
</gene>
<reference evidence="3" key="1">
    <citation type="submission" date="2016-12" db="EMBL/GenBank/DDBJ databases">
        <authorList>
            <person name="Brunel B."/>
        </authorList>
    </citation>
    <scope>NUCLEOTIDE SEQUENCE [LARGE SCALE GENOMIC DNA]</scope>
</reference>
<evidence type="ECO:0000313" key="2">
    <source>
        <dbReference type="EMBL" id="SJM31134.1"/>
    </source>
</evidence>
<sequence length="296" mass="32694">MDKSSTIMWVGTVRSLPLREQLRASRLAGCDAISITPWHYCRWLADGITTKDMLLMADDEGVKLTQLDPYARWATHWLPDNLDPAAFSLGFFGFDEDDFFRIGEALKVDSMSCIITCPKSQVSIDQLVDGFASTCDRAAGLGWRCDLEFIPFWGLPDLETAWKIIKTADRDNSGLVFDFWHYLRGKPDPALLDTIPGDKISTVQIADASAKLKPGLSLLDDCIFHRVDAGTGGFPVVELLQQLRRIGGLNRYGPETFSGLYDTLSAEEIGNRSRVALANVFDKAGILHRFGAAAAA</sequence>
<evidence type="ECO:0000259" key="1">
    <source>
        <dbReference type="Pfam" id="PF01261"/>
    </source>
</evidence>
<dbReference type="InterPro" id="IPR050312">
    <property type="entry name" value="IolE/XylAMocC-like"/>
</dbReference>
<proteinExistence type="predicted"/>
<dbReference type="EMBL" id="FUIG01000024">
    <property type="protein sequence ID" value="SJM31134.1"/>
    <property type="molecule type" value="Genomic_DNA"/>
</dbReference>
<dbReference type="RefSeq" id="WP_123148426.1">
    <property type="nucleotide sequence ID" value="NZ_FUIG01000024.1"/>
</dbReference>
<dbReference type="PANTHER" id="PTHR12110">
    <property type="entry name" value="HYDROXYPYRUVATE ISOMERASE"/>
    <property type="match status" value="1"/>
</dbReference>
<keyword evidence="3" id="KW-1185">Reference proteome</keyword>
<dbReference type="Pfam" id="PF01261">
    <property type="entry name" value="AP_endonuc_2"/>
    <property type="match status" value="1"/>
</dbReference>
<organism evidence="2 3">
    <name type="scientific">Mesorhizobium delmotii</name>
    <dbReference type="NCBI Taxonomy" id="1631247"/>
    <lineage>
        <taxon>Bacteria</taxon>
        <taxon>Pseudomonadati</taxon>
        <taxon>Pseudomonadota</taxon>
        <taxon>Alphaproteobacteria</taxon>
        <taxon>Hyphomicrobiales</taxon>
        <taxon>Phyllobacteriaceae</taxon>
        <taxon>Mesorhizobium</taxon>
    </lineage>
</organism>
<dbReference type="Proteomes" id="UP000245698">
    <property type="component" value="Unassembled WGS sequence"/>
</dbReference>
<dbReference type="InterPro" id="IPR036237">
    <property type="entry name" value="Xyl_isomerase-like_sf"/>
</dbReference>
<keyword evidence="2" id="KW-0413">Isomerase</keyword>
<feature type="domain" description="Xylose isomerase-like TIM barrel" evidence="1">
    <location>
        <begin position="27"/>
        <end position="257"/>
    </location>
</feature>
<dbReference type="GO" id="GO:0016853">
    <property type="term" value="F:isomerase activity"/>
    <property type="evidence" value="ECO:0007669"/>
    <property type="project" value="UniProtKB-KW"/>
</dbReference>
<dbReference type="Gene3D" id="3.20.20.150">
    <property type="entry name" value="Divalent-metal-dependent TIM barrel enzymes"/>
    <property type="match status" value="1"/>
</dbReference>